<evidence type="ECO:0000256" key="2">
    <source>
        <dbReference type="ARBA" id="ARBA00008064"/>
    </source>
</evidence>
<gene>
    <name evidence="10" type="primary">papC_2</name>
    <name evidence="10" type="ORF">NCTC11126_04276</name>
</gene>
<evidence type="ECO:0000313" key="10">
    <source>
        <dbReference type="EMBL" id="SPW53576.1"/>
    </source>
</evidence>
<dbReference type="GO" id="GO:0009297">
    <property type="term" value="P:pilus assembly"/>
    <property type="evidence" value="ECO:0007669"/>
    <property type="project" value="InterPro"/>
</dbReference>
<dbReference type="PROSITE" id="PS01151">
    <property type="entry name" value="FIMBRIAL_USHER"/>
    <property type="match status" value="1"/>
</dbReference>
<evidence type="ECO:0000256" key="3">
    <source>
        <dbReference type="ARBA" id="ARBA00022448"/>
    </source>
</evidence>
<comment type="similarity">
    <text evidence="2 8">Belongs to the fimbrial export usher family.</text>
</comment>
<keyword evidence="6 8" id="KW-0472">Membrane</keyword>
<organism evidence="10 11">
    <name type="scientific">Escherichia coli</name>
    <dbReference type="NCBI Taxonomy" id="562"/>
    <lineage>
        <taxon>Bacteria</taxon>
        <taxon>Pseudomonadati</taxon>
        <taxon>Pseudomonadota</taxon>
        <taxon>Gammaproteobacteria</taxon>
        <taxon>Enterobacterales</taxon>
        <taxon>Enterobacteriaceae</taxon>
        <taxon>Escherichia</taxon>
    </lineage>
</organism>
<accession>A0A2X1M2B8</accession>
<dbReference type="Pfam" id="PF13954">
    <property type="entry name" value="PapC_N"/>
    <property type="match status" value="1"/>
</dbReference>
<dbReference type="SUPFAM" id="SSF141729">
    <property type="entry name" value="FimD N-terminal domain-like"/>
    <property type="match status" value="1"/>
</dbReference>
<dbReference type="GO" id="GO:0015473">
    <property type="term" value="F:fimbrial usher porin activity"/>
    <property type="evidence" value="ECO:0007669"/>
    <property type="project" value="InterPro"/>
</dbReference>
<keyword evidence="5" id="KW-0732">Signal</keyword>
<keyword evidence="7 8" id="KW-0998">Cell outer membrane</keyword>
<feature type="domain" description="PapC N-terminal" evidence="9">
    <location>
        <begin position="6"/>
        <end position="87"/>
    </location>
</feature>
<evidence type="ECO:0000259" key="9">
    <source>
        <dbReference type="Pfam" id="PF13954"/>
    </source>
</evidence>
<comment type="subcellular location">
    <subcellularLocation>
        <location evidence="1 8">Cell outer membrane</location>
        <topology evidence="1 8">Multi-pass membrane protein</topology>
    </subcellularLocation>
</comment>
<reference evidence="10 11" key="1">
    <citation type="submission" date="2018-06" db="EMBL/GenBank/DDBJ databases">
        <authorList>
            <consortium name="Pathogen Informatics"/>
            <person name="Doyle S."/>
        </authorList>
    </citation>
    <scope>NUCLEOTIDE SEQUENCE [LARGE SCALE GENOMIC DNA]</scope>
    <source>
        <strain evidence="10 11">NCTC11126</strain>
    </source>
</reference>
<dbReference type="EMBL" id="UARS01000008">
    <property type="protein sequence ID" value="SPW53576.1"/>
    <property type="molecule type" value="Genomic_DNA"/>
</dbReference>
<dbReference type="GO" id="GO:0009279">
    <property type="term" value="C:cell outer membrane"/>
    <property type="evidence" value="ECO:0007669"/>
    <property type="project" value="UniProtKB-SubCell"/>
</dbReference>
<evidence type="ECO:0000256" key="7">
    <source>
        <dbReference type="ARBA" id="ARBA00023237"/>
    </source>
</evidence>
<proteinExistence type="inferred from homology"/>
<dbReference type="PANTHER" id="PTHR30451">
    <property type="entry name" value="OUTER MEMBRANE USHER PROTEIN"/>
    <property type="match status" value="1"/>
</dbReference>
<dbReference type="PANTHER" id="PTHR30451:SF10">
    <property type="entry name" value="OUTER MEMBRANE USHER PROTEIN YFCU-RELATED"/>
    <property type="match status" value="1"/>
</dbReference>
<keyword evidence="4 8" id="KW-0812">Transmembrane</keyword>
<keyword evidence="3 8" id="KW-0813">Transport</keyword>
<dbReference type="InterPro" id="IPR000015">
    <property type="entry name" value="Fimb_usher"/>
</dbReference>
<evidence type="ECO:0000256" key="1">
    <source>
        <dbReference type="ARBA" id="ARBA00004571"/>
    </source>
</evidence>
<dbReference type="InterPro" id="IPR037224">
    <property type="entry name" value="PapC_N_sf"/>
</dbReference>
<evidence type="ECO:0000256" key="6">
    <source>
        <dbReference type="ARBA" id="ARBA00023136"/>
    </source>
</evidence>
<sequence length="369" mass="41023">MAEEYDIYWYAGEDDASKSYACLTPELVAQFGLKEDVAKNLQWSHDAKCLKSGQLEGVEIKADLSQSALVISLPQAYLEYTYPDWIRLHVGMTASPGSSRTTASTHKPGTKKMAVMIVTRSAATGRSGLTWGPWRMRADWQTNYQHTRSNDDDEFSGDETQKKWEWSRYYAWRALPSLKAKLALARITSDPIFLMVLTMLVAVSVLTIKCCLPICAATRQTFPAWHHTTAKVTVSQMGRVIYETQVPAGPFRIQDLGDSVSGTLHIRIEEQNGQVQEYDISTASMPYLTRPGQVRYKIMMGRPQEWGHHVEGEFFSGAEASWGIANGWSLYGGALGDENYQSAALGVGRDLSTFGAVAFDVTHSHTKTG</sequence>
<dbReference type="Proteomes" id="UP000250561">
    <property type="component" value="Unassembled WGS sequence"/>
</dbReference>
<protein>
    <submittedName>
        <fullName evidence="10">Fimbrial outer membrane usher protein StfC</fullName>
    </submittedName>
</protein>
<evidence type="ECO:0000313" key="11">
    <source>
        <dbReference type="Proteomes" id="UP000250561"/>
    </source>
</evidence>
<dbReference type="InterPro" id="IPR018030">
    <property type="entry name" value="Fimbrial_membr_usher_CS"/>
</dbReference>
<evidence type="ECO:0000256" key="5">
    <source>
        <dbReference type="ARBA" id="ARBA00022729"/>
    </source>
</evidence>
<dbReference type="Gene3D" id="2.60.40.3110">
    <property type="match status" value="1"/>
</dbReference>
<name>A0A2X1M2B8_ECOLX</name>
<dbReference type="Pfam" id="PF00577">
    <property type="entry name" value="Usher"/>
    <property type="match status" value="1"/>
</dbReference>
<dbReference type="InterPro" id="IPR025885">
    <property type="entry name" value="PapC_N"/>
</dbReference>
<evidence type="ECO:0000256" key="4">
    <source>
        <dbReference type="ARBA" id="ARBA00022692"/>
    </source>
</evidence>
<dbReference type="Gene3D" id="3.10.20.410">
    <property type="match status" value="1"/>
</dbReference>
<dbReference type="AlphaFoldDB" id="A0A2X1M2B8"/>
<evidence type="ECO:0000256" key="8">
    <source>
        <dbReference type="RuleBase" id="RU003884"/>
    </source>
</evidence>
<keyword evidence="8" id="KW-1029">Fimbrium biogenesis</keyword>